<dbReference type="InterPro" id="IPR052456">
    <property type="entry name" value="CTLH_complex_component"/>
</dbReference>
<dbReference type="AlphaFoldDB" id="A0A1S3D7R7"/>
<protein>
    <submittedName>
        <fullName evidence="6">Muskelin-like</fullName>
    </submittedName>
</protein>
<sequence>MAECKTQKDEGVKMKKLEYSVHSYSSYSTTYVPENIKVDKSTDQSSRWSSDSNFPPQYLVLKLERPAIVKTITFGKFEKTHVCNLKKFKIFGGLDENTTIELLDWQNKPALKTTQRSQKTSIVFQQPSQHAVPDSSPTFSPTSSNIVCS</sequence>
<keyword evidence="5" id="KW-1185">Reference proteome</keyword>
<evidence type="ECO:0000256" key="3">
    <source>
        <dbReference type="SAM" id="MobiDB-lite"/>
    </source>
</evidence>
<evidence type="ECO:0000313" key="6">
    <source>
        <dbReference type="RefSeq" id="XP_008476219.1"/>
    </source>
</evidence>
<dbReference type="PANTHER" id="PTHR15526">
    <property type="entry name" value="MUSKELIN"/>
    <property type="match status" value="1"/>
</dbReference>
<evidence type="ECO:0000313" key="5">
    <source>
        <dbReference type="Proteomes" id="UP000079169"/>
    </source>
</evidence>
<name>A0A1S3D7R7_DIACI</name>
<dbReference type="PANTHER" id="PTHR15526:SF5">
    <property type="entry name" value="MUSKELIN"/>
    <property type="match status" value="1"/>
</dbReference>
<evidence type="ECO:0000259" key="4">
    <source>
        <dbReference type="Pfam" id="PF06588"/>
    </source>
</evidence>
<dbReference type="Pfam" id="PF06588">
    <property type="entry name" value="Muskelin_N"/>
    <property type="match status" value="1"/>
</dbReference>
<keyword evidence="2" id="KW-0677">Repeat</keyword>
<dbReference type="SUPFAM" id="SSF49785">
    <property type="entry name" value="Galactose-binding domain-like"/>
    <property type="match status" value="1"/>
</dbReference>
<proteinExistence type="predicted"/>
<evidence type="ECO:0000256" key="2">
    <source>
        <dbReference type="ARBA" id="ARBA00022737"/>
    </source>
</evidence>
<dbReference type="RefSeq" id="XP_008476219.1">
    <property type="nucleotide sequence ID" value="XM_008477997.3"/>
</dbReference>
<dbReference type="Gene3D" id="2.60.120.260">
    <property type="entry name" value="Galactose-binding domain-like"/>
    <property type="match status" value="1"/>
</dbReference>
<dbReference type="KEGG" id="dci:103513186"/>
<dbReference type="STRING" id="121845.A0A1S3D7R7"/>
<dbReference type="GeneID" id="103513186"/>
<accession>A0A1S3D7R7</accession>
<dbReference type="GO" id="GO:0005737">
    <property type="term" value="C:cytoplasm"/>
    <property type="evidence" value="ECO:0007669"/>
    <property type="project" value="TreeGrafter"/>
</dbReference>
<feature type="region of interest" description="Disordered" evidence="3">
    <location>
        <begin position="126"/>
        <end position="149"/>
    </location>
</feature>
<evidence type="ECO:0000256" key="1">
    <source>
        <dbReference type="ARBA" id="ARBA00022441"/>
    </source>
</evidence>
<organism evidence="5 6">
    <name type="scientific">Diaphorina citri</name>
    <name type="common">Asian citrus psyllid</name>
    <dbReference type="NCBI Taxonomy" id="121845"/>
    <lineage>
        <taxon>Eukaryota</taxon>
        <taxon>Metazoa</taxon>
        <taxon>Ecdysozoa</taxon>
        <taxon>Arthropoda</taxon>
        <taxon>Hexapoda</taxon>
        <taxon>Insecta</taxon>
        <taxon>Pterygota</taxon>
        <taxon>Neoptera</taxon>
        <taxon>Paraneoptera</taxon>
        <taxon>Hemiptera</taxon>
        <taxon>Sternorrhyncha</taxon>
        <taxon>Psylloidea</taxon>
        <taxon>Psyllidae</taxon>
        <taxon>Diaphorininae</taxon>
        <taxon>Diaphorina</taxon>
    </lineage>
</organism>
<dbReference type="InterPro" id="IPR008979">
    <property type="entry name" value="Galactose-bd-like_sf"/>
</dbReference>
<gene>
    <name evidence="6" type="primary">LOC103513186</name>
</gene>
<feature type="compositionally biased region" description="Low complexity" evidence="3">
    <location>
        <begin position="135"/>
        <end position="149"/>
    </location>
</feature>
<dbReference type="InterPro" id="IPR010565">
    <property type="entry name" value="Muskelin_N"/>
</dbReference>
<keyword evidence="1" id="KW-0880">Kelch repeat</keyword>
<dbReference type="Proteomes" id="UP000079169">
    <property type="component" value="Unplaced"/>
</dbReference>
<feature type="domain" description="Muskelin N-terminal" evidence="4">
    <location>
        <begin position="14"/>
        <end position="104"/>
    </location>
</feature>
<reference evidence="6" key="1">
    <citation type="submission" date="2025-08" db="UniProtKB">
        <authorList>
            <consortium name="RefSeq"/>
        </authorList>
    </citation>
    <scope>IDENTIFICATION</scope>
</reference>
<dbReference type="PaxDb" id="121845-A0A1S3D7R7"/>